<sequence length="132" mass="14612">MERFLQQAGADDFPSKQQKQHATLDACLHAIFRSLRCIPEDHDFLLTEPPFNTPENRELMAEMMFETFNVNGLYIGVQAVLSLYAQAVSEEQFEGYSPNLTGLVVDSGDGLSHVIPVADGYVITSCIQALST</sequence>
<dbReference type="InterPro" id="IPR020902">
    <property type="entry name" value="Actin/actin-like_CS"/>
</dbReference>
<gene>
    <name evidence="2" type="primary">arx-1</name>
    <name evidence="2" type="ORF">SPIL2461_LOCUS6653</name>
</gene>
<dbReference type="OrthoDB" id="421448at2759"/>
<evidence type="ECO:0000313" key="3">
    <source>
        <dbReference type="Proteomes" id="UP000649617"/>
    </source>
</evidence>
<dbReference type="PROSITE" id="PS01132">
    <property type="entry name" value="ACTINS_ACT_LIKE"/>
    <property type="match status" value="1"/>
</dbReference>
<protein>
    <submittedName>
        <fullName evidence="2">Arx-1 protein</fullName>
    </submittedName>
</protein>
<organism evidence="2 3">
    <name type="scientific">Symbiodinium pilosum</name>
    <name type="common">Dinoflagellate</name>
    <dbReference type="NCBI Taxonomy" id="2952"/>
    <lineage>
        <taxon>Eukaryota</taxon>
        <taxon>Sar</taxon>
        <taxon>Alveolata</taxon>
        <taxon>Dinophyceae</taxon>
        <taxon>Suessiales</taxon>
        <taxon>Symbiodiniaceae</taxon>
        <taxon>Symbiodinium</taxon>
    </lineage>
</organism>
<proteinExistence type="predicted"/>
<dbReference type="PANTHER" id="PTHR11937">
    <property type="entry name" value="ACTIN"/>
    <property type="match status" value="1"/>
</dbReference>
<dbReference type="AlphaFoldDB" id="A0A812NFU0"/>
<comment type="caution">
    <text evidence="2">The sequence shown here is derived from an EMBL/GenBank/DDBJ whole genome shotgun (WGS) entry which is preliminary data.</text>
</comment>
<comment type="catalytic activity">
    <reaction evidence="1">
        <text>ATP + H2O = ADP + phosphate + H(+)</text>
        <dbReference type="Rhea" id="RHEA:13065"/>
        <dbReference type="ChEBI" id="CHEBI:15377"/>
        <dbReference type="ChEBI" id="CHEBI:15378"/>
        <dbReference type="ChEBI" id="CHEBI:30616"/>
        <dbReference type="ChEBI" id="CHEBI:43474"/>
        <dbReference type="ChEBI" id="CHEBI:456216"/>
    </reaction>
</comment>
<reference evidence="2" key="1">
    <citation type="submission" date="2021-02" db="EMBL/GenBank/DDBJ databases">
        <authorList>
            <person name="Dougan E. K."/>
            <person name="Rhodes N."/>
            <person name="Thang M."/>
            <person name="Chan C."/>
        </authorList>
    </citation>
    <scope>NUCLEOTIDE SEQUENCE</scope>
</reference>
<accession>A0A812NFU0</accession>
<name>A0A812NFU0_SYMPI</name>
<dbReference type="Gene3D" id="3.30.420.40">
    <property type="match status" value="2"/>
</dbReference>
<evidence type="ECO:0000313" key="2">
    <source>
        <dbReference type="EMBL" id="CAE7295505.1"/>
    </source>
</evidence>
<evidence type="ECO:0000256" key="1">
    <source>
        <dbReference type="ARBA" id="ARBA00049360"/>
    </source>
</evidence>
<dbReference type="Pfam" id="PF00022">
    <property type="entry name" value="Actin"/>
    <property type="match status" value="1"/>
</dbReference>
<dbReference type="InterPro" id="IPR043129">
    <property type="entry name" value="ATPase_NBD"/>
</dbReference>
<dbReference type="SUPFAM" id="SSF53067">
    <property type="entry name" value="Actin-like ATPase domain"/>
    <property type="match status" value="2"/>
</dbReference>
<dbReference type="InterPro" id="IPR004000">
    <property type="entry name" value="Actin"/>
</dbReference>
<dbReference type="EMBL" id="CAJNIZ010010169">
    <property type="protein sequence ID" value="CAE7295505.1"/>
    <property type="molecule type" value="Genomic_DNA"/>
</dbReference>
<dbReference type="Proteomes" id="UP000649617">
    <property type="component" value="Unassembled WGS sequence"/>
</dbReference>
<keyword evidence="3" id="KW-1185">Reference proteome</keyword>